<dbReference type="AlphaFoldDB" id="A0A9Q8QM43"/>
<feature type="compositionally biased region" description="Low complexity" evidence="1">
    <location>
        <begin position="79"/>
        <end position="94"/>
    </location>
</feature>
<sequence>MVSLLLPRLQSESHSYSPHLSTIHYYHQEAGIMTTATMAAPSRPSHHNYSFALEQYMLLQEQHEELSHHLQQIRPRQYSTGSISTRSSSVSSGSPRRRHARGGRTRCSVVAEAGLDTILDEETLYEISAEEQRLFDVNESIKRALTELLNCDAVRCDKSMRTWAQARLMETEKELRSGRRRKSSPCME</sequence>
<evidence type="ECO:0000313" key="2">
    <source>
        <dbReference type="EMBL" id="UNI21239.1"/>
    </source>
</evidence>
<feature type="region of interest" description="Disordered" evidence="1">
    <location>
        <begin position="68"/>
        <end position="105"/>
    </location>
</feature>
<evidence type="ECO:0000256" key="1">
    <source>
        <dbReference type="SAM" id="MobiDB-lite"/>
    </source>
</evidence>
<dbReference type="OrthoDB" id="4509729at2759"/>
<proteinExistence type="predicted"/>
<accession>A0A9Q8QM43</accession>
<feature type="compositionally biased region" description="Basic residues" evidence="1">
    <location>
        <begin position="95"/>
        <end position="104"/>
    </location>
</feature>
<keyword evidence="3" id="KW-1185">Reference proteome</keyword>
<dbReference type="Proteomes" id="UP000829364">
    <property type="component" value="Chromosome 6"/>
</dbReference>
<dbReference type="RefSeq" id="XP_047844720.1">
    <property type="nucleotide sequence ID" value="XM_047988722.1"/>
</dbReference>
<gene>
    <name evidence="2" type="ORF">JDV02_007248</name>
</gene>
<dbReference type="GeneID" id="72069196"/>
<organism evidence="2 3">
    <name type="scientific">Purpureocillium takamizusanense</name>
    <dbReference type="NCBI Taxonomy" id="2060973"/>
    <lineage>
        <taxon>Eukaryota</taxon>
        <taxon>Fungi</taxon>
        <taxon>Dikarya</taxon>
        <taxon>Ascomycota</taxon>
        <taxon>Pezizomycotina</taxon>
        <taxon>Sordariomycetes</taxon>
        <taxon>Hypocreomycetidae</taxon>
        <taxon>Hypocreales</taxon>
        <taxon>Ophiocordycipitaceae</taxon>
        <taxon>Purpureocillium</taxon>
    </lineage>
</organism>
<reference evidence="2" key="1">
    <citation type="submission" date="2021-11" db="EMBL/GenBank/DDBJ databases">
        <title>Purpureocillium_takamizusanense_genome.</title>
        <authorList>
            <person name="Nguyen N.-H."/>
        </authorList>
    </citation>
    <scope>NUCLEOTIDE SEQUENCE</scope>
    <source>
        <strain evidence="2">PT3</strain>
    </source>
</reference>
<evidence type="ECO:0000313" key="3">
    <source>
        <dbReference type="Proteomes" id="UP000829364"/>
    </source>
</evidence>
<dbReference type="EMBL" id="CP086359">
    <property type="protein sequence ID" value="UNI21239.1"/>
    <property type="molecule type" value="Genomic_DNA"/>
</dbReference>
<protein>
    <submittedName>
        <fullName evidence="2">Uncharacterized protein</fullName>
    </submittedName>
</protein>
<name>A0A9Q8QM43_9HYPO</name>
<dbReference type="KEGG" id="ptkz:JDV02_007248"/>